<proteinExistence type="predicted"/>
<name>A0A9D4PDF3_RHISA</name>
<comment type="caution">
    <text evidence="1">The sequence shown here is derived from an EMBL/GenBank/DDBJ whole genome shotgun (WGS) entry which is preliminary data.</text>
</comment>
<dbReference type="AlphaFoldDB" id="A0A9D4PDF3"/>
<dbReference type="VEuPathDB" id="VectorBase:RSAN_027693"/>
<organism evidence="1 2">
    <name type="scientific">Rhipicephalus sanguineus</name>
    <name type="common">Brown dog tick</name>
    <name type="synonym">Ixodes sanguineus</name>
    <dbReference type="NCBI Taxonomy" id="34632"/>
    <lineage>
        <taxon>Eukaryota</taxon>
        <taxon>Metazoa</taxon>
        <taxon>Ecdysozoa</taxon>
        <taxon>Arthropoda</taxon>
        <taxon>Chelicerata</taxon>
        <taxon>Arachnida</taxon>
        <taxon>Acari</taxon>
        <taxon>Parasitiformes</taxon>
        <taxon>Ixodida</taxon>
        <taxon>Ixodoidea</taxon>
        <taxon>Ixodidae</taxon>
        <taxon>Rhipicephalinae</taxon>
        <taxon>Rhipicephalus</taxon>
        <taxon>Rhipicephalus</taxon>
    </lineage>
</organism>
<dbReference type="EMBL" id="JABSTV010001255">
    <property type="protein sequence ID" value="KAH7935691.1"/>
    <property type="molecule type" value="Genomic_DNA"/>
</dbReference>
<evidence type="ECO:0000313" key="1">
    <source>
        <dbReference type="EMBL" id="KAH7935691.1"/>
    </source>
</evidence>
<gene>
    <name evidence="1" type="ORF">HPB52_012349</name>
</gene>
<accession>A0A9D4PDF3</accession>
<evidence type="ECO:0000313" key="2">
    <source>
        <dbReference type="Proteomes" id="UP000821837"/>
    </source>
</evidence>
<reference evidence="1" key="1">
    <citation type="journal article" date="2020" name="Cell">
        <title>Large-Scale Comparative Analyses of Tick Genomes Elucidate Their Genetic Diversity and Vector Capacities.</title>
        <authorList>
            <consortium name="Tick Genome and Microbiome Consortium (TIGMIC)"/>
            <person name="Jia N."/>
            <person name="Wang J."/>
            <person name="Shi W."/>
            <person name="Du L."/>
            <person name="Sun Y."/>
            <person name="Zhan W."/>
            <person name="Jiang J.F."/>
            <person name="Wang Q."/>
            <person name="Zhang B."/>
            <person name="Ji P."/>
            <person name="Bell-Sakyi L."/>
            <person name="Cui X.M."/>
            <person name="Yuan T.T."/>
            <person name="Jiang B.G."/>
            <person name="Yang W.F."/>
            <person name="Lam T.T."/>
            <person name="Chang Q.C."/>
            <person name="Ding S.J."/>
            <person name="Wang X.J."/>
            <person name="Zhu J.G."/>
            <person name="Ruan X.D."/>
            <person name="Zhao L."/>
            <person name="Wei J.T."/>
            <person name="Ye R.Z."/>
            <person name="Que T.C."/>
            <person name="Du C.H."/>
            <person name="Zhou Y.H."/>
            <person name="Cheng J.X."/>
            <person name="Dai P.F."/>
            <person name="Guo W.B."/>
            <person name="Han X.H."/>
            <person name="Huang E.J."/>
            <person name="Li L.F."/>
            <person name="Wei W."/>
            <person name="Gao Y.C."/>
            <person name="Liu J.Z."/>
            <person name="Shao H.Z."/>
            <person name="Wang X."/>
            <person name="Wang C.C."/>
            <person name="Yang T.C."/>
            <person name="Huo Q.B."/>
            <person name="Li W."/>
            <person name="Chen H.Y."/>
            <person name="Chen S.E."/>
            <person name="Zhou L.G."/>
            <person name="Ni X.B."/>
            <person name="Tian J.H."/>
            <person name="Sheng Y."/>
            <person name="Liu T."/>
            <person name="Pan Y.S."/>
            <person name="Xia L.Y."/>
            <person name="Li J."/>
            <person name="Zhao F."/>
            <person name="Cao W.C."/>
        </authorList>
    </citation>
    <scope>NUCLEOTIDE SEQUENCE</scope>
    <source>
        <strain evidence="1">Rsan-2018</strain>
    </source>
</reference>
<protein>
    <submittedName>
        <fullName evidence="1">Uncharacterized protein</fullName>
    </submittedName>
</protein>
<sequence>MTPTQLDKIECINKTYIVVATGLPKYAKVEDLYGTGLLLSMSDYVEPALQDQNERIQLTSAGIAIRRELGLYNKHLPQILPTIPPWEDITVTDNQPLPKHMSQASDKQRRDYYAQRHIEYLKTISDEEEIYTDASCTLEGFNTWTILNLRTGEASSFSMTHSCLLPEAAEGHAISEALAHNHRA</sequence>
<keyword evidence="2" id="KW-1185">Reference proteome</keyword>
<reference evidence="1" key="2">
    <citation type="submission" date="2021-09" db="EMBL/GenBank/DDBJ databases">
        <authorList>
            <person name="Jia N."/>
            <person name="Wang J."/>
            <person name="Shi W."/>
            <person name="Du L."/>
            <person name="Sun Y."/>
            <person name="Zhan W."/>
            <person name="Jiang J."/>
            <person name="Wang Q."/>
            <person name="Zhang B."/>
            <person name="Ji P."/>
            <person name="Sakyi L.B."/>
            <person name="Cui X."/>
            <person name="Yuan T."/>
            <person name="Jiang B."/>
            <person name="Yang W."/>
            <person name="Lam T.T.-Y."/>
            <person name="Chang Q."/>
            <person name="Ding S."/>
            <person name="Wang X."/>
            <person name="Zhu J."/>
            <person name="Ruan X."/>
            <person name="Zhao L."/>
            <person name="Wei J."/>
            <person name="Que T."/>
            <person name="Du C."/>
            <person name="Cheng J."/>
            <person name="Dai P."/>
            <person name="Han X."/>
            <person name="Huang E."/>
            <person name="Gao Y."/>
            <person name="Liu J."/>
            <person name="Shao H."/>
            <person name="Ye R."/>
            <person name="Li L."/>
            <person name="Wei W."/>
            <person name="Wang X."/>
            <person name="Wang C."/>
            <person name="Huo Q."/>
            <person name="Li W."/>
            <person name="Guo W."/>
            <person name="Chen H."/>
            <person name="Chen S."/>
            <person name="Zhou L."/>
            <person name="Zhou L."/>
            <person name="Ni X."/>
            <person name="Tian J."/>
            <person name="Zhou Y."/>
            <person name="Sheng Y."/>
            <person name="Liu T."/>
            <person name="Pan Y."/>
            <person name="Xia L."/>
            <person name="Li J."/>
            <person name="Zhao F."/>
            <person name="Cao W."/>
        </authorList>
    </citation>
    <scope>NUCLEOTIDE SEQUENCE</scope>
    <source>
        <strain evidence="1">Rsan-2018</strain>
        <tissue evidence="1">Larvae</tissue>
    </source>
</reference>
<dbReference type="Proteomes" id="UP000821837">
    <property type="component" value="Unassembled WGS sequence"/>
</dbReference>